<dbReference type="Proteomes" id="UP000004725">
    <property type="component" value="Unassembled WGS sequence"/>
</dbReference>
<feature type="domain" description="Glycosyltransferase subfamily 4-like N-terminal" evidence="2">
    <location>
        <begin position="3"/>
        <end position="146"/>
    </location>
</feature>
<dbReference type="Gene3D" id="3.40.50.2000">
    <property type="entry name" value="Glycogen Phosphorylase B"/>
    <property type="match status" value="2"/>
</dbReference>
<reference evidence="3 4" key="1">
    <citation type="journal article" date="2012" name="J. Bacteriol.">
        <title>Genome Sequence of the Antarctic Psychrophile Bacterium Planococcus antarcticus DSM 14505.</title>
        <authorList>
            <person name="Margolles A."/>
            <person name="Gueimonde M."/>
            <person name="Sanchez B."/>
        </authorList>
    </citation>
    <scope>NUCLEOTIDE SEQUENCE [LARGE SCALE GENOMIC DNA]</scope>
    <source>
        <strain evidence="3 4">DSM 14505</strain>
    </source>
</reference>
<dbReference type="Pfam" id="PF00534">
    <property type="entry name" value="Glycos_transf_1"/>
    <property type="match status" value="1"/>
</dbReference>
<evidence type="ECO:0000259" key="2">
    <source>
        <dbReference type="Pfam" id="PF13477"/>
    </source>
</evidence>
<gene>
    <name evidence="3" type="ORF">A1A1_14784</name>
</gene>
<dbReference type="PANTHER" id="PTHR12526">
    <property type="entry name" value="GLYCOSYLTRANSFERASE"/>
    <property type="match status" value="1"/>
</dbReference>
<evidence type="ECO:0000313" key="3">
    <source>
        <dbReference type="EMBL" id="EIM05710.1"/>
    </source>
</evidence>
<dbReference type="GO" id="GO:0016757">
    <property type="term" value="F:glycosyltransferase activity"/>
    <property type="evidence" value="ECO:0007669"/>
    <property type="project" value="InterPro"/>
</dbReference>
<accession>A0AA87IJ75</accession>
<dbReference type="SUPFAM" id="SSF53756">
    <property type="entry name" value="UDP-Glycosyltransferase/glycogen phosphorylase"/>
    <property type="match status" value="1"/>
</dbReference>
<dbReference type="AlphaFoldDB" id="A0AA87IJ75"/>
<evidence type="ECO:0000313" key="4">
    <source>
        <dbReference type="Proteomes" id="UP000004725"/>
    </source>
</evidence>
<feature type="domain" description="Glycosyl transferase family 1" evidence="1">
    <location>
        <begin position="180"/>
        <end position="339"/>
    </location>
</feature>
<dbReference type="Pfam" id="PF13477">
    <property type="entry name" value="Glyco_trans_4_2"/>
    <property type="match status" value="1"/>
</dbReference>
<proteinExistence type="predicted"/>
<organism evidence="3 4">
    <name type="scientific">Planococcus antarcticus DSM 14505</name>
    <dbReference type="NCBI Taxonomy" id="1185653"/>
    <lineage>
        <taxon>Bacteria</taxon>
        <taxon>Bacillati</taxon>
        <taxon>Bacillota</taxon>
        <taxon>Bacilli</taxon>
        <taxon>Bacillales</taxon>
        <taxon>Caryophanaceae</taxon>
        <taxon>Planococcus</taxon>
    </lineage>
</organism>
<dbReference type="InterPro" id="IPR028098">
    <property type="entry name" value="Glyco_trans_4-like_N"/>
</dbReference>
<sequence>MAKILILANNDSGLYKFRKELIEELSIENDVYISLPGGDNIPRLKELGCTFIETPIDRRGINPIADFKLFMKYVKVLKEVKPDIVLTYTIKPNVYGGIASSLLKKPYIANVTGLGTAVENGGVIQKITLVMYKYGLKKAACVFFQNESNREFFIGKRIVGKNNRLIPGSGVNLKDYKLQNYPSSDKGIKFLFIGRIMKAKGIDELLAAAEKIKTMHQNTSFDLIGDIEEDFSIKLKEYTEKKIINYHGQQDSVIPFIRDTHATILPSYHEGTANVLLESAASGRPVIGTAIPGCIETYNEGISGFGCKVRNSESLVQAISKFINLSHIRKEEMGIKGREKMELEFNRNIIISAYLEEIRKAQEENRNGFIR</sequence>
<dbReference type="RefSeq" id="WP_006830914.1">
    <property type="nucleotide sequence ID" value="NZ_AJYB01000055.1"/>
</dbReference>
<dbReference type="CDD" id="cd03808">
    <property type="entry name" value="GT4_CapM-like"/>
    <property type="match status" value="1"/>
</dbReference>
<dbReference type="InterPro" id="IPR001296">
    <property type="entry name" value="Glyco_trans_1"/>
</dbReference>
<name>A0AA87IJ75_9BACL</name>
<evidence type="ECO:0000259" key="1">
    <source>
        <dbReference type="Pfam" id="PF00534"/>
    </source>
</evidence>
<dbReference type="EMBL" id="AJYB01000055">
    <property type="protein sequence ID" value="EIM05710.1"/>
    <property type="molecule type" value="Genomic_DNA"/>
</dbReference>
<comment type="caution">
    <text evidence="3">The sequence shown here is derived from an EMBL/GenBank/DDBJ whole genome shotgun (WGS) entry which is preliminary data.</text>
</comment>
<dbReference type="PANTHER" id="PTHR12526:SF638">
    <property type="entry name" value="SPORE COAT PROTEIN SA"/>
    <property type="match status" value="1"/>
</dbReference>
<protein>
    <submittedName>
        <fullName evidence="3">Glycosyltransferase</fullName>
    </submittedName>
</protein>